<dbReference type="EC" id="2.1.1.72" evidence="7"/>
<evidence type="ECO:0000259" key="5">
    <source>
        <dbReference type="Pfam" id="PF02384"/>
    </source>
</evidence>
<dbReference type="GO" id="GO:0009007">
    <property type="term" value="F:site-specific DNA-methyltransferase (adenine-specific) activity"/>
    <property type="evidence" value="ECO:0007669"/>
    <property type="project" value="UniProtKB-EC"/>
</dbReference>
<dbReference type="InterPro" id="IPR050953">
    <property type="entry name" value="N4_N6_ade-DNA_methylase"/>
</dbReference>
<gene>
    <name evidence="7" type="ORF">RR49_00039</name>
</gene>
<keyword evidence="1 7" id="KW-0489">Methyltransferase</keyword>
<dbReference type="InterPro" id="IPR003356">
    <property type="entry name" value="DNA_methylase_A-5"/>
</dbReference>
<keyword evidence="3" id="KW-0949">S-adenosyl-L-methionine</keyword>
<dbReference type="EMBL" id="JYIY01000024">
    <property type="protein sequence ID" value="KJL45630.1"/>
    <property type="molecule type" value="Genomic_DNA"/>
</dbReference>
<dbReference type="Pfam" id="PF02384">
    <property type="entry name" value="N6_Mtase"/>
    <property type="match status" value="1"/>
</dbReference>
<accession>A0A0F0LYX4</accession>
<name>A0A0F0LYX4_9MICO</name>
<dbReference type="PATRIC" id="fig|400772.4.peg.50"/>
<comment type="caution">
    <text evidence="7">The sequence shown here is derived from an EMBL/GenBank/DDBJ whole genome shotgun (WGS) entry which is preliminary data.</text>
</comment>
<dbReference type="InterPro" id="IPR029063">
    <property type="entry name" value="SAM-dependent_MTases_sf"/>
</dbReference>
<evidence type="ECO:0000313" key="8">
    <source>
        <dbReference type="Proteomes" id="UP000033451"/>
    </source>
</evidence>
<dbReference type="REBASE" id="115004">
    <property type="entry name" value="M.Msp18659ORF39P"/>
</dbReference>
<dbReference type="SUPFAM" id="SSF53335">
    <property type="entry name" value="S-adenosyl-L-methionine-dependent methyltransferases"/>
    <property type="match status" value="1"/>
</dbReference>
<keyword evidence="4" id="KW-0680">Restriction system</keyword>
<reference evidence="7 8" key="1">
    <citation type="submission" date="2015-02" db="EMBL/GenBank/DDBJ databases">
        <title>Draft genome sequences of ten Microbacterium spp. with emphasis on heavy metal contaminated environments.</title>
        <authorList>
            <person name="Corretto E."/>
        </authorList>
    </citation>
    <scope>NUCLEOTIDE SEQUENCE [LARGE SCALE GENOMIC DNA]</scope>
    <source>
        <strain evidence="7 8">DSM 18659</strain>
    </source>
</reference>
<evidence type="ECO:0000256" key="3">
    <source>
        <dbReference type="ARBA" id="ARBA00022691"/>
    </source>
</evidence>
<keyword evidence="8" id="KW-1185">Reference proteome</keyword>
<dbReference type="InterPro" id="IPR054520">
    <property type="entry name" value="M_Eco57I_C"/>
</dbReference>
<evidence type="ECO:0000256" key="1">
    <source>
        <dbReference type="ARBA" id="ARBA00022603"/>
    </source>
</evidence>
<dbReference type="GO" id="GO:0003677">
    <property type="term" value="F:DNA binding"/>
    <property type="evidence" value="ECO:0007669"/>
    <property type="project" value="InterPro"/>
</dbReference>
<organism evidence="7 8">
    <name type="scientific">Microbacterium ginsengisoli</name>
    <dbReference type="NCBI Taxonomy" id="400772"/>
    <lineage>
        <taxon>Bacteria</taxon>
        <taxon>Bacillati</taxon>
        <taxon>Actinomycetota</taxon>
        <taxon>Actinomycetes</taxon>
        <taxon>Micrococcales</taxon>
        <taxon>Microbacteriaceae</taxon>
        <taxon>Microbacterium</taxon>
    </lineage>
</organism>
<evidence type="ECO:0000313" key="7">
    <source>
        <dbReference type="EMBL" id="KJL45630.1"/>
    </source>
</evidence>
<keyword evidence="2 7" id="KW-0808">Transferase</keyword>
<dbReference type="Proteomes" id="UP000033451">
    <property type="component" value="Unassembled WGS sequence"/>
</dbReference>
<dbReference type="Gene3D" id="3.40.50.150">
    <property type="entry name" value="Vaccinia Virus protein VP39"/>
    <property type="match status" value="1"/>
</dbReference>
<dbReference type="GO" id="GO:0032259">
    <property type="term" value="P:methylation"/>
    <property type="evidence" value="ECO:0007669"/>
    <property type="project" value="UniProtKB-KW"/>
</dbReference>
<feature type="domain" description="DNA methylase adenine-specific" evidence="5">
    <location>
        <begin position="12"/>
        <end position="212"/>
    </location>
</feature>
<dbReference type="PRINTS" id="PR00507">
    <property type="entry name" value="N12N6MTFRASE"/>
</dbReference>
<dbReference type="OrthoDB" id="32195at2"/>
<dbReference type="PANTHER" id="PTHR33841:SF5">
    <property type="entry name" value="DNA METHYLASE (MODIFICATION METHYLASE) (METHYLTRANSFERASE)-RELATED"/>
    <property type="match status" value="1"/>
</dbReference>
<evidence type="ECO:0000259" key="6">
    <source>
        <dbReference type="Pfam" id="PF22837"/>
    </source>
</evidence>
<dbReference type="PROSITE" id="PS00092">
    <property type="entry name" value="N6_MTASE"/>
    <property type="match status" value="1"/>
</dbReference>
<dbReference type="GO" id="GO:0009307">
    <property type="term" value="P:DNA restriction-modification system"/>
    <property type="evidence" value="ECO:0007669"/>
    <property type="project" value="UniProtKB-KW"/>
</dbReference>
<dbReference type="AlphaFoldDB" id="A0A0F0LYX4"/>
<sequence length="551" mass="59440">MIHSHPSDVAAARKARGAFFTPEGITRHIAEWAIRSAEDRVLEPSTGEAAFLISAVERLTDLGNESPRVNGVEIHSPSAEAARALIGAAGGTADITVSDFFMVEASATFDAIIGNPPFIRYQDWTGAQRDRARFAALQQGVGLTGLSSSWAAFVAHSAGFLKPGGRLGLVLPAELLSVNYAAPVRRFLLENFATVELVVFDEQVFPDAEADTVLVKADGWQQVPAGSAVLRQARNASTLEALETGTAWAPIDTTERWTALALSPVTVAAMARLSDVEAFVPLETYGDTSLGAVTGGNRYFTLSPTRVRELGIPQRDLLRISPPGSSHLRGLALTKSAMTRLGQDGQATWLLYPSVKPAASTLRYIEEGHRTGADQAYKCRVRKPWWRVPVLKAPDLFLTYMNADTARLTTNTVAARHLNSVHGVYLTEDHRELARDVLPIGSLNSMTLLSAELVGRSYGGGILKIEPREADRWWMPSPALLAQHREALAALQPRVQRMLQSRNLPGAVELVDAVLLNDVLSAGELSAIAGDHRALTTRRTVRGRSGGRGAA</sequence>
<proteinExistence type="predicted"/>
<dbReference type="PANTHER" id="PTHR33841">
    <property type="entry name" value="DNA METHYLTRANSFERASE YEEA-RELATED"/>
    <property type="match status" value="1"/>
</dbReference>
<dbReference type="GO" id="GO:0008170">
    <property type="term" value="F:N-methyltransferase activity"/>
    <property type="evidence" value="ECO:0007669"/>
    <property type="project" value="InterPro"/>
</dbReference>
<protein>
    <submittedName>
        <fullName evidence="7">Modification methylase Eco57IB</fullName>
        <ecNumber evidence="7">2.1.1.72</ecNumber>
    </submittedName>
</protein>
<evidence type="ECO:0000256" key="4">
    <source>
        <dbReference type="ARBA" id="ARBA00022747"/>
    </source>
</evidence>
<evidence type="ECO:0000256" key="2">
    <source>
        <dbReference type="ARBA" id="ARBA00022679"/>
    </source>
</evidence>
<dbReference type="InterPro" id="IPR002052">
    <property type="entry name" value="DNA_methylase_N6_adenine_CS"/>
</dbReference>
<dbReference type="Pfam" id="PF22837">
    <property type="entry name" value="M_Eco57I_C"/>
    <property type="match status" value="1"/>
</dbReference>
<dbReference type="STRING" id="400772.RR49_00039"/>
<feature type="domain" description="Type II methyltransferase M.Eco57I C-terminal" evidence="6">
    <location>
        <begin position="255"/>
        <end position="516"/>
    </location>
</feature>